<keyword evidence="4" id="KW-0863">Zinc-finger</keyword>
<evidence type="ECO:0000256" key="5">
    <source>
        <dbReference type="ARBA" id="ARBA00022833"/>
    </source>
</evidence>
<dbReference type="InterPro" id="IPR036864">
    <property type="entry name" value="Zn2-C6_fun-type_DNA-bd_sf"/>
</dbReference>
<accession>B8MPY3</accession>
<dbReference type="VEuPathDB" id="FungiDB:TSTA_053860"/>
<dbReference type="PANTHER" id="PTHR40626:SF11">
    <property type="entry name" value="ZINC FINGER PROTEIN YPR022C"/>
    <property type="match status" value="1"/>
</dbReference>
<dbReference type="GO" id="GO:0006351">
    <property type="term" value="P:DNA-templated transcription"/>
    <property type="evidence" value="ECO:0007669"/>
    <property type="project" value="InterPro"/>
</dbReference>
<dbReference type="GeneID" id="8100326"/>
<evidence type="ECO:0000256" key="8">
    <source>
        <dbReference type="ARBA" id="ARBA00023163"/>
    </source>
</evidence>
<reference evidence="13" key="1">
    <citation type="journal article" date="2015" name="Genome Announc.">
        <title>Genome sequence of the AIDS-associated pathogen Penicillium marneffei (ATCC18224) and its near taxonomic relative Talaromyces stipitatus (ATCC10500).</title>
        <authorList>
            <person name="Nierman W.C."/>
            <person name="Fedorova-Abrams N.D."/>
            <person name="Andrianopoulos A."/>
        </authorList>
    </citation>
    <scope>NUCLEOTIDE SEQUENCE [LARGE SCALE GENOMIC DNA]</scope>
    <source>
        <strain evidence="13">ATCC 10500 / CBS 375.48 / QM 6759 / NRRL 1006</strain>
    </source>
</reference>
<evidence type="ECO:0000256" key="4">
    <source>
        <dbReference type="ARBA" id="ARBA00022771"/>
    </source>
</evidence>
<evidence type="ECO:0000259" key="11">
    <source>
        <dbReference type="PROSITE" id="PS50048"/>
    </source>
</evidence>
<dbReference type="InParanoid" id="B8MPY3"/>
<dbReference type="GO" id="GO:0000981">
    <property type="term" value="F:DNA-binding transcription factor activity, RNA polymerase II-specific"/>
    <property type="evidence" value="ECO:0007669"/>
    <property type="project" value="InterPro"/>
</dbReference>
<dbReference type="PROSITE" id="PS00463">
    <property type="entry name" value="ZN2_CY6_FUNGAL_1"/>
    <property type="match status" value="1"/>
</dbReference>
<dbReference type="SUPFAM" id="SSF57701">
    <property type="entry name" value="Zn2/Cys6 DNA-binding domain"/>
    <property type="match status" value="1"/>
</dbReference>
<keyword evidence="3" id="KW-0677">Repeat</keyword>
<dbReference type="InterPro" id="IPR007219">
    <property type="entry name" value="XnlR_reg_dom"/>
</dbReference>
<dbReference type="InterPro" id="IPR051059">
    <property type="entry name" value="VerF-like"/>
</dbReference>
<dbReference type="Pfam" id="PF04082">
    <property type="entry name" value="Fungal_trans"/>
    <property type="match status" value="1"/>
</dbReference>
<dbReference type="AlphaFoldDB" id="B8MPY3"/>
<feature type="region of interest" description="Disordered" evidence="10">
    <location>
        <begin position="39"/>
        <end position="67"/>
    </location>
</feature>
<gene>
    <name evidence="12" type="ORF">TSTA_053860</name>
</gene>
<evidence type="ECO:0000256" key="9">
    <source>
        <dbReference type="ARBA" id="ARBA00023242"/>
    </source>
</evidence>
<dbReference type="PANTHER" id="PTHR40626">
    <property type="entry name" value="MIP31509P"/>
    <property type="match status" value="1"/>
</dbReference>
<sequence>MNKSCGPCAASKLRCDLARESSSCSRCLRKGLVCQRIERKKRKGNSSTNNSASGTPNSPDHEGPSFIEDHALTGLTADDDNHFLSQLADIGSLIDMSAWAWESEASSAISQQFNSLSQGIFLSKQASSDATSVPIHRLEKYARLYFSHFHQFFPILHVPTFCLQSSCPALVRAICFIGSGFDHQLETASDANLLFDSLPIILARSCVQSGGVKLSFDELQAWLLILFASMTNGGDPERAASRLLHPLLVTAVRQAGFLKIHGECTKASRNPEAWSKWITMESKKRILWGVYTVDCYQSILCGSRPLLSPTDTRASYPCDEESWNALSASSWAQLPAQDPSSCFLSSLKGLLVGQYPTSQNLTSFGMRLLILCLHSLLLEAQTSILPTGMFALEQALQTWYNIWISSQWPAYSELSARCSFLTNNLALYHLAIHFLQNGRPRLDEKAFIGESTDANNPLIAKEGAYQDEMMRCVREIMLKL</sequence>
<dbReference type="InterPro" id="IPR001138">
    <property type="entry name" value="Zn2Cys6_DnaBD"/>
</dbReference>
<keyword evidence="6" id="KW-0805">Transcription regulation</keyword>
<dbReference type="HOGENOM" id="CLU_533211_0_0_1"/>
<keyword evidence="8" id="KW-0804">Transcription</keyword>
<evidence type="ECO:0000256" key="3">
    <source>
        <dbReference type="ARBA" id="ARBA00022737"/>
    </source>
</evidence>
<feature type="compositionally biased region" description="Low complexity" evidence="10">
    <location>
        <begin position="45"/>
        <end position="58"/>
    </location>
</feature>
<dbReference type="CDD" id="cd12148">
    <property type="entry name" value="fungal_TF_MHR"/>
    <property type="match status" value="1"/>
</dbReference>
<feature type="domain" description="Zn(2)-C6 fungal-type" evidence="11">
    <location>
        <begin position="4"/>
        <end position="36"/>
    </location>
</feature>
<dbReference type="OrthoDB" id="654211at2759"/>
<evidence type="ECO:0000256" key="1">
    <source>
        <dbReference type="ARBA" id="ARBA00004123"/>
    </source>
</evidence>
<comment type="subcellular location">
    <subcellularLocation>
        <location evidence="1">Nucleus</location>
    </subcellularLocation>
</comment>
<name>B8MPY3_TALSN</name>
<dbReference type="GO" id="GO:0005634">
    <property type="term" value="C:nucleus"/>
    <property type="evidence" value="ECO:0007669"/>
    <property type="project" value="UniProtKB-SubCell"/>
</dbReference>
<dbReference type="CDD" id="cd00067">
    <property type="entry name" value="GAL4"/>
    <property type="match status" value="1"/>
</dbReference>
<evidence type="ECO:0000313" key="12">
    <source>
        <dbReference type="EMBL" id="EED12873.1"/>
    </source>
</evidence>
<dbReference type="OMA" id="KEWVTHE"/>
<dbReference type="STRING" id="441959.B8MPY3"/>
<evidence type="ECO:0000256" key="6">
    <source>
        <dbReference type="ARBA" id="ARBA00023015"/>
    </source>
</evidence>
<keyword evidence="13" id="KW-1185">Reference proteome</keyword>
<proteinExistence type="predicted"/>
<dbReference type="GO" id="GO:0000978">
    <property type="term" value="F:RNA polymerase II cis-regulatory region sequence-specific DNA binding"/>
    <property type="evidence" value="ECO:0007669"/>
    <property type="project" value="InterPro"/>
</dbReference>
<dbReference type="GO" id="GO:0000785">
    <property type="term" value="C:chromatin"/>
    <property type="evidence" value="ECO:0007669"/>
    <property type="project" value="TreeGrafter"/>
</dbReference>
<organism evidence="12 13">
    <name type="scientific">Talaromyces stipitatus (strain ATCC 10500 / CBS 375.48 / QM 6759 / NRRL 1006)</name>
    <name type="common">Penicillium stipitatum</name>
    <dbReference type="NCBI Taxonomy" id="441959"/>
    <lineage>
        <taxon>Eukaryota</taxon>
        <taxon>Fungi</taxon>
        <taxon>Dikarya</taxon>
        <taxon>Ascomycota</taxon>
        <taxon>Pezizomycotina</taxon>
        <taxon>Eurotiomycetes</taxon>
        <taxon>Eurotiomycetidae</taxon>
        <taxon>Eurotiales</taxon>
        <taxon>Trichocomaceae</taxon>
        <taxon>Talaromyces</taxon>
        <taxon>Talaromyces sect. Talaromyces</taxon>
    </lineage>
</organism>
<evidence type="ECO:0000256" key="2">
    <source>
        <dbReference type="ARBA" id="ARBA00022723"/>
    </source>
</evidence>
<dbReference type="RefSeq" id="XP_002486984.1">
    <property type="nucleotide sequence ID" value="XM_002486939.1"/>
</dbReference>
<dbReference type="EMBL" id="EQ962659">
    <property type="protein sequence ID" value="EED12873.1"/>
    <property type="molecule type" value="Genomic_DNA"/>
</dbReference>
<dbReference type="eggNOG" id="KOG1721">
    <property type="taxonomic scope" value="Eukaryota"/>
</dbReference>
<keyword evidence="7" id="KW-0238">DNA-binding</keyword>
<dbReference type="PhylomeDB" id="B8MPY3"/>
<evidence type="ECO:0000256" key="10">
    <source>
        <dbReference type="SAM" id="MobiDB-lite"/>
    </source>
</evidence>
<dbReference type="Proteomes" id="UP000001745">
    <property type="component" value="Unassembled WGS sequence"/>
</dbReference>
<keyword evidence="2" id="KW-0479">Metal-binding</keyword>
<dbReference type="Gene3D" id="4.10.240.10">
    <property type="entry name" value="Zn(2)-C6 fungal-type DNA-binding domain"/>
    <property type="match status" value="1"/>
</dbReference>
<protein>
    <recommendedName>
        <fullName evidence="11">Zn(2)-C6 fungal-type domain-containing protein</fullName>
    </recommendedName>
</protein>
<dbReference type="GO" id="GO:0008270">
    <property type="term" value="F:zinc ion binding"/>
    <property type="evidence" value="ECO:0007669"/>
    <property type="project" value="UniProtKB-KW"/>
</dbReference>
<keyword evidence="9" id="KW-0539">Nucleus</keyword>
<evidence type="ECO:0000313" key="13">
    <source>
        <dbReference type="Proteomes" id="UP000001745"/>
    </source>
</evidence>
<dbReference type="PROSITE" id="PS50048">
    <property type="entry name" value="ZN2_CY6_FUNGAL_2"/>
    <property type="match status" value="1"/>
</dbReference>
<keyword evidence="5" id="KW-0862">Zinc</keyword>
<evidence type="ECO:0000256" key="7">
    <source>
        <dbReference type="ARBA" id="ARBA00023125"/>
    </source>
</evidence>